<feature type="region of interest" description="DNA-binding domain" evidence="12">
    <location>
        <begin position="324"/>
        <end position="406"/>
    </location>
</feature>
<evidence type="ECO:0000256" key="1">
    <source>
        <dbReference type="ARBA" id="ARBA00004147"/>
    </source>
</evidence>
<dbReference type="Proteomes" id="UP000170379">
    <property type="component" value="Segment"/>
</dbReference>
<keyword evidence="7 12" id="KW-0235">DNA replication</keyword>
<evidence type="ECO:0000256" key="4">
    <source>
        <dbReference type="ARBA" id="ARBA00022518"/>
    </source>
</evidence>
<dbReference type="HAMAP" id="MF_04001">
    <property type="entry name" value="PPV_E2"/>
    <property type="match status" value="1"/>
</dbReference>
<dbReference type="InterPro" id="IPR012677">
    <property type="entry name" value="Nucleotide-bd_a/b_plait_sf"/>
</dbReference>
<dbReference type="OrthoDB" id="15886at10239"/>
<name>K4MYX6_9PAPI</name>
<dbReference type="RefSeq" id="YP_009175017.1">
    <property type="nucleotide sequence ID" value="NC_028125.1"/>
</dbReference>
<dbReference type="GO" id="GO:0006260">
    <property type="term" value="P:DNA replication"/>
    <property type="evidence" value="ECO:0007669"/>
    <property type="project" value="UniProtKB-KW"/>
</dbReference>
<dbReference type="Pfam" id="PF00511">
    <property type="entry name" value="PPV_E2_C"/>
    <property type="match status" value="1"/>
</dbReference>
<sequence>MAMESLTDRFDALQELILKHIESDSTSLQSHITYWGYVRKENALMHVARQQGLTRLGLQPLPALPVTEYNAKQAITIQLTLQSLLRSQYGNEPWTLTEVSAELINTPPQNLLKKDGFSVEVWFDNDKNNAMVYTNWNDMYYQDAQETWHKVHGSVDYNGLYFTDHNGERAYFTLFDTDAIRYSTTGLWTVHYKSHVISSSVVSSTTRDSSTTPEDSVDRPSTSYASTSKTRQQESPARRRLQKSGESPKPSSTTSPETRSIPLRRRRGEGESAEGPGGETPTKRRRGGRELGFVPSPEEVGSRHRTPETTGLSRLGQLQADAWDPPIILVRGLPNTLKCWRYRKFQNANKCFWKISTVFNWVGDCDKSSRGRLIIAFKSDKQRECFVKQHLFPKGSSYTYGHLNGL</sequence>
<dbReference type="Gene3D" id="2.170.200.10">
    <property type="entry name" value="Papillomavirus E2 early protein domain"/>
    <property type="match status" value="1"/>
</dbReference>
<dbReference type="GO" id="GO:0000166">
    <property type="term" value="F:nucleotide binding"/>
    <property type="evidence" value="ECO:0007669"/>
    <property type="project" value="UniProtKB-UniRule"/>
</dbReference>
<comment type="PTM">
    <text evidence="12">Phosphorylated.</text>
</comment>
<evidence type="ECO:0000256" key="13">
    <source>
        <dbReference type="SAM" id="MobiDB-lite"/>
    </source>
</evidence>
<dbReference type="InterPro" id="IPR033668">
    <property type="entry name" value="Reg_prot_E2"/>
</dbReference>
<protein>
    <recommendedName>
        <fullName evidence="12">Regulatory protein E2</fullName>
    </recommendedName>
</protein>
<evidence type="ECO:0000256" key="3">
    <source>
        <dbReference type="ARBA" id="ARBA00022491"/>
    </source>
</evidence>
<evidence type="ECO:0000259" key="14">
    <source>
        <dbReference type="Pfam" id="PF00508"/>
    </source>
</evidence>
<comment type="caution">
    <text evidence="12">Lacks conserved residue(s) required for the propagation of feature annotation.</text>
</comment>
<dbReference type="Pfam" id="PF00508">
    <property type="entry name" value="PPV_E2_N"/>
    <property type="match status" value="1"/>
</dbReference>
<evidence type="ECO:0000256" key="6">
    <source>
        <dbReference type="ARBA" id="ARBA00022562"/>
    </source>
</evidence>
<keyword evidence="17" id="KW-1185">Reference proteome</keyword>
<evidence type="ECO:0000313" key="17">
    <source>
        <dbReference type="Proteomes" id="UP000170379"/>
    </source>
</evidence>
<keyword evidence="9 12" id="KW-0238">DNA-binding</keyword>
<dbReference type="InterPro" id="IPR000427">
    <property type="entry name" value="Papillomavirus_E2_C"/>
</dbReference>
<comment type="similarity">
    <text evidence="12">Belongs to the papillomaviridae E2 protein family.</text>
</comment>
<evidence type="ECO:0000313" key="16">
    <source>
        <dbReference type="EMBL" id="AFV27113.1"/>
    </source>
</evidence>
<evidence type="ECO:0000259" key="15">
    <source>
        <dbReference type="Pfam" id="PF00511"/>
    </source>
</evidence>
<comment type="function">
    <text evidence="12">Plays a role in the initiation of viral DNA replication. A dimer of E2 interacts with a dimer of E1 in order to improve specificity of E1 DNA binding activity. Once the complex recognizes and binds DNA at specific sites, the E2 dimer is removed from DNA. E2 also regulates viral transcription through binding to the E2RE response element (5'-ACCNNNNNNGGT-3') present in multiple copies in the regulatory regions of the viral genome. Activates or represses transcription depending on E2RE's position with regards to proximal promoter elements including the TATA-box. Repression occurs by sterically hindering the assembly of the transcription initiation complex.</text>
</comment>
<keyword evidence="11 12" id="KW-0804">Transcription</keyword>
<feature type="compositionally biased region" description="Low complexity" evidence="13">
    <location>
        <begin position="199"/>
        <end position="212"/>
    </location>
</feature>
<feature type="region of interest" description="Disordered" evidence="13">
    <location>
        <begin position="199"/>
        <end position="309"/>
    </location>
</feature>
<keyword evidence="3 12" id="KW-0678">Repressor</keyword>
<dbReference type="InterPro" id="IPR036050">
    <property type="entry name" value="Regulatory_protein_E2_N"/>
</dbReference>
<keyword evidence="5 12" id="KW-0597">Phosphoprotein</keyword>
<dbReference type="GO" id="GO:0003700">
    <property type="term" value="F:DNA-binding transcription factor activity"/>
    <property type="evidence" value="ECO:0007669"/>
    <property type="project" value="UniProtKB-UniRule"/>
</dbReference>
<evidence type="ECO:0000256" key="12">
    <source>
        <dbReference type="HAMAP-Rule" id="MF_04001"/>
    </source>
</evidence>
<dbReference type="InterPro" id="IPR035975">
    <property type="entry name" value="E2/EBNA1_C_sf"/>
</dbReference>
<gene>
    <name evidence="12 16" type="primary">E2</name>
</gene>
<keyword evidence="10 12" id="KW-0010">Activator</keyword>
<dbReference type="SUPFAM" id="SSF51332">
    <property type="entry name" value="E2 regulatory, transactivation domain"/>
    <property type="match status" value="1"/>
</dbReference>
<feature type="compositionally biased region" description="Polar residues" evidence="13">
    <location>
        <begin position="219"/>
        <end position="235"/>
    </location>
</feature>
<evidence type="ECO:0000256" key="7">
    <source>
        <dbReference type="ARBA" id="ARBA00022705"/>
    </source>
</evidence>
<comment type="subunit">
    <text evidence="12">Binds DNA as homodimer. Interacts with protein E1; this interaction greatly increases E1 DNA-binding activity. Interacts with protein L1; this interaction enhances E2-dependent replication and transcription activation. Interacts with protein L2; this interaction inhibits E2 transcriptional activity but not DNA replication function E2. Interacts with protein E7; this interaction inhibits E7 oncogenic activity. Interacts with host TAF1; this interaction modulates E2-dependent transcriptional regulation. Interacts with host BRD4; this interaction mediates E2 transcriptional activation function. Additionally, the interaction with host BRD4 on mitotic chromosomes mediates tethering of the viral genome. Interacts with host TOPBP1; this interaction is required for optimal viral DNA replication.</text>
</comment>
<dbReference type="GO" id="GO:0039693">
    <property type="term" value="P:viral DNA genome replication"/>
    <property type="evidence" value="ECO:0007669"/>
    <property type="project" value="UniProtKB-UniRule"/>
</dbReference>
<evidence type="ECO:0000256" key="8">
    <source>
        <dbReference type="ARBA" id="ARBA00023015"/>
    </source>
</evidence>
<dbReference type="KEGG" id="vg:26101557"/>
<comment type="subcellular location">
    <subcellularLocation>
        <location evidence="1 12">Host nucleus</location>
    </subcellularLocation>
</comment>
<dbReference type="EMBL" id="JX413107">
    <property type="protein sequence ID" value="AFV27113.1"/>
    <property type="molecule type" value="Genomic_DNA"/>
</dbReference>
<reference evidence="16 17" key="1">
    <citation type="journal article" date="2012" name="J. Virol.">
        <title>Nine complete genome sequences of cutaneous human papillomavirus genotypes isolated from healthy skin of individuals living in rural he nan province, china.</title>
        <authorList>
            <person name="Li J."/>
            <person name="Cai H."/>
            <person name="Xu Z."/>
            <person name="Wang Q."/>
            <person name="Hang D."/>
            <person name="Shen N."/>
            <person name="Liu M."/>
            <person name="Zhang C."/>
            <person name="Abliz A."/>
            <person name="Ke Y."/>
        </authorList>
    </citation>
    <scope>NUCLEOTIDE SEQUENCE [LARGE SCALE GENOMIC DNA]</scope>
    <source>
        <strain evidence="16">KC3</strain>
    </source>
</reference>
<keyword evidence="4 12" id="KW-0244">Early protein</keyword>
<organism evidence="16 17">
    <name type="scientific">human papillomavirus 163</name>
    <dbReference type="NCBI Taxonomy" id="1315262"/>
    <lineage>
        <taxon>Viruses</taxon>
        <taxon>Monodnaviria</taxon>
        <taxon>Shotokuvirae</taxon>
        <taxon>Cossaviricota</taxon>
        <taxon>Papovaviricetes</taxon>
        <taxon>Zurhausenvirales</taxon>
        <taxon>Papillomaviridae</taxon>
        <taxon>Firstpapillomavirinae</taxon>
        <taxon>Gammapapillomavirus</taxon>
        <taxon>Gammapapillomavirus 20</taxon>
    </lineage>
</organism>
<dbReference type="GO" id="GO:0006351">
    <property type="term" value="P:DNA-templated transcription"/>
    <property type="evidence" value="ECO:0007669"/>
    <property type="project" value="UniProtKB-UniRule"/>
</dbReference>
<dbReference type="Gene3D" id="1.10.287.30">
    <property type="entry name" value="E2 (early) protein, N terminal domain, subdomain 1"/>
    <property type="match status" value="1"/>
</dbReference>
<feature type="compositionally biased region" description="Low complexity" evidence="13">
    <location>
        <begin position="244"/>
        <end position="260"/>
    </location>
</feature>
<evidence type="ECO:0000256" key="5">
    <source>
        <dbReference type="ARBA" id="ARBA00022553"/>
    </source>
</evidence>
<keyword evidence="8 12" id="KW-0805">Transcription regulation</keyword>
<feature type="domain" description="Papillomavirus E2 N-terminal" evidence="14">
    <location>
        <begin position="3"/>
        <end position="201"/>
    </location>
</feature>
<keyword evidence="6 12" id="KW-1048">Host nucleus</keyword>
<proteinExistence type="inferred from homology"/>
<dbReference type="SUPFAM" id="SSF54957">
    <property type="entry name" value="Viral DNA-binding domain"/>
    <property type="match status" value="1"/>
</dbReference>
<dbReference type="GO" id="GO:0042025">
    <property type="term" value="C:host cell nucleus"/>
    <property type="evidence" value="ECO:0007669"/>
    <property type="project" value="UniProtKB-SubCell"/>
</dbReference>
<dbReference type="GeneID" id="26101557"/>
<feature type="domain" description="Papillomavirus E2 C-terminal" evidence="15">
    <location>
        <begin position="326"/>
        <end position="403"/>
    </location>
</feature>
<dbReference type="GO" id="GO:0003677">
    <property type="term" value="F:DNA binding"/>
    <property type="evidence" value="ECO:0007669"/>
    <property type="project" value="UniProtKB-UniRule"/>
</dbReference>
<evidence type="ECO:0000256" key="10">
    <source>
        <dbReference type="ARBA" id="ARBA00023159"/>
    </source>
</evidence>
<dbReference type="Gene3D" id="3.30.70.330">
    <property type="match status" value="1"/>
</dbReference>
<accession>K4MYX6</accession>
<evidence type="ECO:0000256" key="9">
    <source>
        <dbReference type="ARBA" id="ARBA00023125"/>
    </source>
</evidence>
<dbReference type="InterPro" id="IPR042504">
    <property type="entry name" value="Regulatory_protein_E2_N_2"/>
</dbReference>
<evidence type="ECO:0000256" key="2">
    <source>
        <dbReference type="ARBA" id="ARBA00007794"/>
    </source>
</evidence>
<comment type="similarity">
    <text evidence="2">Belongs to the papillomaviridae E8^E2C protein family.</text>
</comment>
<dbReference type="InterPro" id="IPR042503">
    <property type="entry name" value="Regulatory_protein_E2_N_1"/>
</dbReference>
<evidence type="ECO:0000256" key="11">
    <source>
        <dbReference type="ARBA" id="ARBA00023163"/>
    </source>
</evidence>
<dbReference type="GO" id="GO:0006275">
    <property type="term" value="P:regulation of DNA replication"/>
    <property type="evidence" value="ECO:0007669"/>
    <property type="project" value="UniProtKB-UniRule"/>
</dbReference>
<dbReference type="InterPro" id="IPR001866">
    <property type="entry name" value="PPV_E2_N"/>
</dbReference>